<name>A0AA38IAJ9_9CUCU</name>
<proteinExistence type="inferred from homology"/>
<dbReference type="PANTHER" id="PTHR10907:SF66">
    <property type="entry name" value="MIP34848P1-RELATED"/>
    <property type="match status" value="1"/>
</dbReference>
<dbReference type="GO" id="GO:0005509">
    <property type="term" value="F:calcium ion binding"/>
    <property type="evidence" value="ECO:0007669"/>
    <property type="project" value="TreeGrafter"/>
</dbReference>
<comment type="caution">
    <text evidence="3">The sequence shown here is derived from an EMBL/GenBank/DDBJ whole genome shotgun (WGS) entry which is preliminary data.</text>
</comment>
<evidence type="ECO:0000313" key="4">
    <source>
        <dbReference type="Proteomes" id="UP001168821"/>
    </source>
</evidence>
<organism evidence="3 4">
    <name type="scientific">Zophobas morio</name>
    <dbReference type="NCBI Taxonomy" id="2755281"/>
    <lineage>
        <taxon>Eukaryota</taxon>
        <taxon>Metazoa</taxon>
        <taxon>Ecdysozoa</taxon>
        <taxon>Arthropoda</taxon>
        <taxon>Hexapoda</taxon>
        <taxon>Insecta</taxon>
        <taxon>Pterygota</taxon>
        <taxon>Neoptera</taxon>
        <taxon>Endopterygota</taxon>
        <taxon>Coleoptera</taxon>
        <taxon>Polyphaga</taxon>
        <taxon>Cucujiformia</taxon>
        <taxon>Tenebrionidae</taxon>
        <taxon>Zophobas</taxon>
    </lineage>
</organism>
<feature type="domain" description="SMP-30/Gluconolactonase/LRE-like region" evidence="2">
    <location>
        <begin position="1"/>
        <end position="60"/>
    </location>
</feature>
<dbReference type="AlphaFoldDB" id="A0AA38IAJ9"/>
<dbReference type="GO" id="GO:0004341">
    <property type="term" value="F:gluconolactonase activity"/>
    <property type="evidence" value="ECO:0007669"/>
    <property type="project" value="TreeGrafter"/>
</dbReference>
<evidence type="ECO:0000313" key="3">
    <source>
        <dbReference type="EMBL" id="KAJ3654208.1"/>
    </source>
</evidence>
<sequence>MTIDSDGNLWVAAVAAGRVLKVDGGKPETLLDTVHFPTEYVTSVTFGGQNLDELYVTTARGASAEMKPGAPGGGALYRVTETGSKGLPAVNFKLSD</sequence>
<dbReference type="GO" id="GO:0019853">
    <property type="term" value="P:L-ascorbic acid biosynthetic process"/>
    <property type="evidence" value="ECO:0007669"/>
    <property type="project" value="TreeGrafter"/>
</dbReference>
<keyword evidence="4" id="KW-1185">Reference proteome</keyword>
<dbReference type="Gene3D" id="2.120.10.30">
    <property type="entry name" value="TolB, C-terminal domain"/>
    <property type="match status" value="1"/>
</dbReference>
<evidence type="ECO:0000256" key="1">
    <source>
        <dbReference type="ARBA" id="ARBA00008853"/>
    </source>
</evidence>
<dbReference type="PANTHER" id="PTHR10907">
    <property type="entry name" value="REGUCALCIN"/>
    <property type="match status" value="1"/>
</dbReference>
<dbReference type="InterPro" id="IPR013658">
    <property type="entry name" value="SGL"/>
</dbReference>
<dbReference type="Proteomes" id="UP001168821">
    <property type="component" value="Unassembled WGS sequence"/>
</dbReference>
<evidence type="ECO:0000259" key="2">
    <source>
        <dbReference type="Pfam" id="PF08450"/>
    </source>
</evidence>
<comment type="similarity">
    <text evidence="1">Belongs to the SMP-30/CGR1 family.</text>
</comment>
<accession>A0AA38IAJ9</accession>
<protein>
    <recommendedName>
        <fullName evidence="2">SMP-30/Gluconolactonase/LRE-like region domain-containing protein</fullName>
    </recommendedName>
</protein>
<dbReference type="SUPFAM" id="SSF63829">
    <property type="entry name" value="Calcium-dependent phosphotriesterase"/>
    <property type="match status" value="1"/>
</dbReference>
<reference evidence="3" key="1">
    <citation type="journal article" date="2023" name="G3 (Bethesda)">
        <title>Whole genome assemblies of Zophobas morio and Tenebrio molitor.</title>
        <authorList>
            <person name="Kaur S."/>
            <person name="Stinson S.A."/>
            <person name="diCenzo G.C."/>
        </authorList>
    </citation>
    <scope>NUCLEOTIDE SEQUENCE</scope>
    <source>
        <strain evidence="3">QUZm001</strain>
    </source>
</reference>
<dbReference type="Pfam" id="PF08450">
    <property type="entry name" value="SGL"/>
    <property type="match status" value="1"/>
</dbReference>
<gene>
    <name evidence="3" type="ORF">Zmor_013411</name>
</gene>
<dbReference type="InterPro" id="IPR011042">
    <property type="entry name" value="6-blade_b-propeller_TolB-like"/>
</dbReference>
<dbReference type="EMBL" id="JALNTZ010000004">
    <property type="protein sequence ID" value="KAJ3654208.1"/>
    <property type="molecule type" value="Genomic_DNA"/>
</dbReference>